<keyword evidence="1" id="KW-0677">Repeat</keyword>
<feature type="chain" id="PRO_5006135303" description="Sortilin N-terminal domain-containing protein" evidence="3">
    <location>
        <begin position="23"/>
        <end position="1084"/>
    </location>
</feature>
<evidence type="ECO:0000313" key="6">
    <source>
        <dbReference type="Proteomes" id="UP000050280"/>
    </source>
</evidence>
<dbReference type="InterPro" id="IPR052025">
    <property type="entry name" value="Xyloglucanase_GH74"/>
</dbReference>
<sequence>MKKVTHVLLLTCAILSTMNLISQEKTNNDIYSGLSFRNIGPALTSGRIADIAIHPLNESIWYVAVGSGGVWKTMNAGTTFEPIFDGQSSYSIGCVTIDPSNPSTIWVGTGENVGGRHIGFGDGIYVSHDAGQTWKNRGLKASEHISKILVHPEDSNTIFVAAQGPLWSKGGERGFYRSEDGGNTWSKTLGNTEWTGVTDMLMDSENPDVLYAATWDRHRTVAAYMGGGPGSGLHKSTDGGKTWTKLTTGLPTSNMGKIGLAMSYFDHRTLYAAIELDRKKGGVYMSTNGGASWTKQSDAVSGGTGPHYYQELYTSPHQEGKLYLMSNYTQESDDHGKTFTFLNEDKKHVDSHAVAFKNSDPNYILFGTDGGLYESYDGTKTWRYFDNLPVIQYYKVAVDDTAPFYNIYGGTQDNGSHGGPSRTTRANGILNQDWWITLGADGHQSAVEPGNPDITYGEFQQGWLWRVDQTTGETVFVQPQPADGDPHERFNWDAPILVSPHNPTRLYFASYRVWKSENRGDDWQAISGDLTRNEERFSLPILGKQQSWDNAWDVGAMSVYNTITSLAESPVQEGLLYAGTDDGILQISENGGASWRKVSLGNIKGVPERAFVNDVRADLFDANTVYLVLDNHKEGDYRPFLLKSTDKGASWSFINGNLPKKLLTWRIVQDHKQKNLLFAATEYGVYFTKNGGTIWTQLKSGLPTISFRDITIQRREDDLVGASFGRGFFILDNIAPLREYDASKSNEVQFFGTKPAYRYVPRSAVYGQGNNEYAAKNPDFGAVFTYYLPEKMESLKEQRIKTEKKLTEQNANIPFPGWDALAKESQEDAPAMLLVIKDGKGNLINTVKGKTSKGFNRVAWDLTYADRTGVPLKAPKTSDGDEFEGSPFMVTPGTYTATLYKAEGGILTALAEPNTFEVKNLKEGALPSKPDEEIEVFRTRFQEFQQNLMATNTAIEMASAKLNAMQRAYQQAQKPSIALFSAIGDARKTLNGIQEVMSGNPAKNEVGERNALSPQDGSFIGYAALSNTYGPTENHKKAFTRAEKQLKELKDKVSMLVNTAIPGLETQLKEAGAPWIEGQGLLKN</sequence>
<dbReference type="STRING" id="1300341.I595_350"/>
<organism evidence="5 6">
    <name type="scientific">Croceitalea dokdonensis DOKDO 023</name>
    <dbReference type="NCBI Taxonomy" id="1300341"/>
    <lineage>
        <taxon>Bacteria</taxon>
        <taxon>Pseudomonadati</taxon>
        <taxon>Bacteroidota</taxon>
        <taxon>Flavobacteriia</taxon>
        <taxon>Flavobacteriales</taxon>
        <taxon>Flavobacteriaceae</taxon>
        <taxon>Croceitalea</taxon>
    </lineage>
</organism>
<evidence type="ECO:0000256" key="3">
    <source>
        <dbReference type="SAM" id="SignalP"/>
    </source>
</evidence>
<dbReference type="GO" id="GO:0010411">
    <property type="term" value="P:xyloglucan metabolic process"/>
    <property type="evidence" value="ECO:0007669"/>
    <property type="project" value="TreeGrafter"/>
</dbReference>
<dbReference type="SUPFAM" id="SSF50939">
    <property type="entry name" value="Sialidases"/>
    <property type="match status" value="2"/>
</dbReference>
<dbReference type="Pfam" id="PF15902">
    <property type="entry name" value="Sortilin-Vps10"/>
    <property type="match status" value="1"/>
</dbReference>
<dbReference type="PANTHER" id="PTHR43739:SF5">
    <property type="entry name" value="EXO-ALPHA-SIALIDASE"/>
    <property type="match status" value="1"/>
</dbReference>
<keyword evidence="6" id="KW-1185">Reference proteome</keyword>
<evidence type="ECO:0000256" key="1">
    <source>
        <dbReference type="ARBA" id="ARBA00022737"/>
    </source>
</evidence>
<proteinExistence type="predicted"/>
<comment type="caution">
    <text evidence="5">The sequence shown here is derived from an EMBL/GenBank/DDBJ whole genome shotgun (WGS) entry which is preliminary data.</text>
</comment>
<keyword evidence="2" id="KW-0175">Coiled coil</keyword>
<protein>
    <recommendedName>
        <fullName evidence="4">Sortilin N-terminal domain-containing protein</fullName>
    </recommendedName>
</protein>
<feature type="signal peptide" evidence="3">
    <location>
        <begin position="1"/>
        <end position="22"/>
    </location>
</feature>
<reference evidence="5 6" key="1">
    <citation type="submission" date="2015-09" db="EMBL/GenBank/DDBJ databases">
        <title>Genome sequence of the marine flavobacterium Croceitalea dokdonensis DOKDO 023 that contains proton- and sodium-pumping rhodopsins.</title>
        <authorList>
            <person name="Kwon S.-K."/>
            <person name="Lee H.K."/>
            <person name="Kwak M.-J."/>
            <person name="Kim J.F."/>
        </authorList>
    </citation>
    <scope>NUCLEOTIDE SEQUENCE [LARGE SCALE GENOMIC DNA]</scope>
    <source>
        <strain evidence="5 6">DOKDO 023</strain>
    </source>
</reference>
<gene>
    <name evidence="5" type="ORF">I595_350</name>
</gene>
<dbReference type="Gene3D" id="2.130.10.10">
    <property type="entry name" value="YVTN repeat-like/Quinoprotein amine dehydrogenase"/>
    <property type="match status" value="5"/>
</dbReference>
<dbReference type="InterPro" id="IPR031778">
    <property type="entry name" value="Sortilin_N"/>
</dbReference>
<feature type="coiled-coil region" evidence="2">
    <location>
        <begin position="1032"/>
        <end position="1059"/>
    </location>
</feature>
<dbReference type="CDD" id="cd15482">
    <property type="entry name" value="Sialidase_non-viral"/>
    <property type="match status" value="1"/>
</dbReference>
<dbReference type="EMBL" id="LDJX01000001">
    <property type="protein sequence ID" value="KPM33447.1"/>
    <property type="molecule type" value="Genomic_DNA"/>
</dbReference>
<dbReference type="PANTHER" id="PTHR43739">
    <property type="entry name" value="XYLOGLUCANASE (EUROFUNG)"/>
    <property type="match status" value="1"/>
</dbReference>
<name>A0A0P7B289_9FLAO</name>
<evidence type="ECO:0000256" key="2">
    <source>
        <dbReference type="SAM" id="Coils"/>
    </source>
</evidence>
<dbReference type="InterPro" id="IPR036278">
    <property type="entry name" value="Sialidase_sf"/>
</dbReference>
<accession>A0A0P7B289</accession>
<dbReference type="Proteomes" id="UP000050280">
    <property type="component" value="Unassembled WGS sequence"/>
</dbReference>
<evidence type="ECO:0000259" key="4">
    <source>
        <dbReference type="Pfam" id="PF15902"/>
    </source>
</evidence>
<dbReference type="RefSeq" id="WP_054557639.1">
    <property type="nucleotide sequence ID" value="NZ_LDJX01000001.1"/>
</dbReference>
<evidence type="ECO:0000313" key="5">
    <source>
        <dbReference type="EMBL" id="KPM33447.1"/>
    </source>
</evidence>
<dbReference type="InterPro" id="IPR015943">
    <property type="entry name" value="WD40/YVTN_repeat-like_dom_sf"/>
</dbReference>
<dbReference type="AlphaFoldDB" id="A0A0P7B289"/>
<keyword evidence="3" id="KW-0732">Signal</keyword>
<feature type="domain" description="Sortilin N-terminal" evidence="4">
    <location>
        <begin position="124"/>
        <end position="249"/>
    </location>
</feature>
<dbReference type="PATRIC" id="fig|1300341.3.peg.350"/>
<dbReference type="OrthoDB" id="9757809at2"/>